<dbReference type="EMBL" id="JAHLFM010000037">
    <property type="protein sequence ID" value="MBU3830982.1"/>
    <property type="molecule type" value="Genomic_DNA"/>
</dbReference>
<proteinExistence type="predicted"/>
<dbReference type="AlphaFoldDB" id="A0A9E2KXP2"/>
<dbReference type="Proteomes" id="UP000824247">
    <property type="component" value="Unassembled WGS sequence"/>
</dbReference>
<comment type="caution">
    <text evidence="1">The sequence shown here is derived from an EMBL/GenBank/DDBJ whole genome shotgun (WGS) entry which is preliminary data.</text>
</comment>
<name>A0A9E2KXP2_9BACT</name>
<accession>A0A9E2KXP2</accession>
<evidence type="ECO:0000313" key="2">
    <source>
        <dbReference type="Proteomes" id="UP000824247"/>
    </source>
</evidence>
<gene>
    <name evidence="1" type="ORF">H9897_02395</name>
</gene>
<organism evidence="1 2">
    <name type="scientific">Candidatus Ureaplasma intestinipullorum</name>
    <dbReference type="NCBI Taxonomy" id="2838770"/>
    <lineage>
        <taxon>Bacteria</taxon>
        <taxon>Bacillati</taxon>
        <taxon>Mycoplasmatota</taxon>
        <taxon>Mycoplasmoidales</taxon>
        <taxon>Mycoplasmoidaceae</taxon>
        <taxon>Ureaplasma</taxon>
    </lineage>
</organism>
<evidence type="ECO:0000313" key="1">
    <source>
        <dbReference type="EMBL" id="MBU3830982.1"/>
    </source>
</evidence>
<sequence length="105" mass="12421">MSNILELTLEVTVDNDRNTIINISNNKNEKYEFNLNDEKYESIDLFIDYLLKYIAENNDSSLNITISDFDNLTEIDKEIANSFKNIWENDFKKIIKEINCDNEDK</sequence>
<protein>
    <submittedName>
        <fullName evidence="1">Uncharacterized protein</fullName>
    </submittedName>
</protein>
<reference evidence="1" key="2">
    <citation type="submission" date="2021-04" db="EMBL/GenBank/DDBJ databases">
        <authorList>
            <person name="Gilroy R."/>
        </authorList>
    </citation>
    <scope>NUCLEOTIDE SEQUENCE</scope>
    <source>
        <strain evidence="1">A5-1222</strain>
    </source>
</reference>
<reference evidence="1" key="1">
    <citation type="journal article" date="2021" name="PeerJ">
        <title>Extensive microbial diversity within the chicken gut microbiome revealed by metagenomics and culture.</title>
        <authorList>
            <person name="Gilroy R."/>
            <person name="Ravi A."/>
            <person name="Getino M."/>
            <person name="Pursley I."/>
            <person name="Horton D.L."/>
            <person name="Alikhan N.F."/>
            <person name="Baker D."/>
            <person name="Gharbi K."/>
            <person name="Hall N."/>
            <person name="Watson M."/>
            <person name="Adriaenssens E.M."/>
            <person name="Foster-Nyarko E."/>
            <person name="Jarju S."/>
            <person name="Secka A."/>
            <person name="Antonio M."/>
            <person name="Oren A."/>
            <person name="Chaudhuri R.R."/>
            <person name="La Ragione R."/>
            <person name="Hildebrand F."/>
            <person name="Pallen M.J."/>
        </authorList>
    </citation>
    <scope>NUCLEOTIDE SEQUENCE</scope>
    <source>
        <strain evidence="1">A5-1222</strain>
    </source>
</reference>